<dbReference type="Proteomes" id="UP000076825">
    <property type="component" value="Chromosome 1"/>
</dbReference>
<proteinExistence type="predicted"/>
<dbReference type="RefSeq" id="WP_063492216.1">
    <property type="nucleotide sequence ID" value="NZ_CP016340.1"/>
</dbReference>
<dbReference type="PATRIC" id="fig|123899.6.peg.3101"/>
<dbReference type="OrthoDB" id="8686982at2"/>
<accession>A0A157QBS5</accession>
<dbReference type="EMBL" id="LT546645">
    <property type="protein sequence ID" value="SAI72234.1"/>
    <property type="molecule type" value="Genomic_DNA"/>
</dbReference>
<dbReference type="GeneID" id="56589650"/>
<evidence type="ECO:0000313" key="1">
    <source>
        <dbReference type="EMBL" id="SAI72234.1"/>
    </source>
</evidence>
<keyword evidence="2" id="KW-1185">Reference proteome</keyword>
<sequence length="109" mass="12353">MSKVTFNLQASPTFTVPVEIPRHGEDPATIKVTFKHKTREGLDDFLRRASRSTADQDFDLCSEILDSWEGPDMPFGKEAFDLLVDNYQGAMRALVSTYTAELLQARRKN</sequence>
<name>A0A157QBS5_9BORD</name>
<reference evidence="1 2" key="1">
    <citation type="submission" date="2016-04" db="EMBL/GenBank/DDBJ databases">
        <authorList>
            <consortium name="Pathogen Informatics"/>
        </authorList>
    </citation>
    <scope>NUCLEOTIDE SEQUENCE [LARGE SCALE GENOMIC DNA]</scope>
    <source>
        <strain evidence="1 2">H044680328</strain>
    </source>
</reference>
<dbReference type="InterPro" id="IPR014859">
    <property type="entry name" value="Phage_TAC_4"/>
</dbReference>
<organism evidence="1 2">
    <name type="scientific">Bordetella trematum</name>
    <dbReference type="NCBI Taxonomy" id="123899"/>
    <lineage>
        <taxon>Bacteria</taxon>
        <taxon>Pseudomonadati</taxon>
        <taxon>Pseudomonadota</taxon>
        <taxon>Betaproteobacteria</taxon>
        <taxon>Burkholderiales</taxon>
        <taxon>Alcaligenaceae</taxon>
        <taxon>Bordetella</taxon>
    </lineage>
</organism>
<dbReference type="Pfam" id="PF08748">
    <property type="entry name" value="Phage_TAC_4"/>
    <property type="match status" value="1"/>
</dbReference>
<protein>
    <submittedName>
        <fullName evidence="1">Phage protein</fullName>
    </submittedName>
</protein>
<dbReference type="STRING" id="123899.SAMEA3906487_03107"/>
<evidence type="ECO:0000313" key="2">
    <source>
        <dbReference type="Proteomes" id="UP000076825"/>
    </source>
</evidence>
<dbReference type="KEGG" id="btrm:SAMEA390648703107"/>
<dbReference type="AlphaFoldDB" id="A0A157QBS5"/>
<gene>
    <name evidence="1" type="ORF">SAMEA3906487_03107</name>
</gene>